<comment type="caution">
    <text evidence="2">The sequence shown here is derived from an EMBL/GenBank/DDBJ whole genome shotgun (WGS) entry which is preliminary data.</text>
</comment>
<gene>
    <name evidence="2" type="ORF">ACFQE6_28145</name>
</gene>
<dbReference type="Proteomes" id="UP001596383">
    <property type="component" value="Unassembled WGS sequence"/>
</dbReference>
<keyword evidence="3" id="KW-1185">Reference proteome</keyword>
<dbReference type="RefSeq" id="WP_273741483.1">
    <property type="nucleotide sequence ID" value="NZ_JAQIVI010000615.1"/>
</dbReference>
<organism evidence="2 3">
    <name type="scientific">Natrinema soli</name>
    <dbReference type="NCBI Taxonomy" id="1930624"/>
    <lineage>
        <taxon>Archaea</taxon>
        <taxon>Methanobacteriati</taxon>
        <taxon>Methanobacteriota</taxon>
        <taxon>Stenosarchaea group</taxon>
        <taxon>Halobacteria</taxon>
        <taxon>Halobacteriales</taxon>
        <taxon>Natrialbaceae</taxon>
        <taxon>Natrinema</taxon>
    </lineage>
</organism>
<dbReference type="SUPFAM" id="SSF53850">
    <property type="entry name" value="Periplasmic binding protein-like II"/>
    <property type="match status" value="1"/>
</dbReference>
<evidence type="ECO:0000259" key="1">
    <source>
        <dbReference type="Pfam" id="PF12727"/>
    </source>
</evidence>
<dbReference type="Pfam" id="PF12727">
    <property type="entry name" value="PBP_like"/>
    <property type="match status" value="1"/>
</dbReference>
<dbReference type="AlphaFoldDB" id="A0ABD5SUT6"/>
<evidence type="ECO:0000313" key="3">
    <source>
        <dbReference type="Proteomes" id="UP001596383"/>
    </source>
</evidence>
<feature type="domain" description="PBP" evidence="1">
    <location>
        <begin position="27"/>
        <end position="159"/>
    </location>
</feature>
<feature type="non-terminal residue" evidence="2">
    <location>
        <position position="1"/>
    </location>
</feature>
<sequence length="170" mass="18590">RLRERVPDVAVAAGPLERELKAIELGRWDREWGLVVRPGNPDEIEGLEDLIDRDLRFVNRTTDSGLRSSLNAAVADLAEERGSDRREIVDAIDGFELGLRAHESPARKVIAGDADAGLGLRETADRLDLGFVTLGEQPVRVLANPGRTEKEGVRELEAALSDVSSSELET</sequence>
<dbReference type="Gene3D" id="3.40.190.10">
    <property type="entry name" value="Periplasmic binding protein-like II"/>
    <property type="match status" value="1"/>
</dbReference>
<reference evidence="2 3" key="1">
    <citation type="journal article" date="2019" name="Int. J. Syst. Evol. Microbiol.">
        <title>The Global Catalogue of Microorganisms (GCM) 10K type strain sequencing project: providing services to taxonomists for standard genome sequencing and annotation.</title>
        <authorList>
            <consortium name="The Broad Institute Genomics Platform"/>
            <consortium name="The Broad Institute Genome Sequencing Center for Infectious Disease"/>
            <person name="Wu L."/>
            <person name="Ma J."/>
        </authorList>
    </citation>
    <scope>NUCLEOTIDE SEQUENCE [LARGE SCALE GENOMIC DNA]</scope>
    <source>
        <strain evidence="2 3">LMG 29247</strain>
    </source>
</reference>
<dbReference type="PANTHER" id="PTHR38431:SF1">
    <property type="entry name" value="BLL2305 PROTEIN"/>
    <property type="match status" value="1"/>
</dbReference>
<protein>
    <submittedName>
        <fullName evidence="2">Substrate-binding domain-containing protein</fullName>
    </submittedName>
</protein>
<accession>A0ABD5SUT6</accession>
<name>A0ABD5SUT6_9EURY</name>
<dbReference type="EMBL" id="JBHSWV010000615">
    <property type="protein sequence ID" value="MFC6768743.1"/>
    <property type="molecule type" value="Genomic_DNA"/>
</dbReference>
<proteinExistence type="predicted"/>
<dbReference type="PANTHER" id="PTHR38431">
    <property type="entry name" value="BLL2305 PROTEIN"/>
    <property type="match status" value="1"/>
</dbReference>
<dbReference type="InterPro" id="IPR024370">
    <property type="entry name" value="PBP_domain"/>
</dbReference>
<evidence type="ECO:0000313" key="2">
    <source>
        <dbReference type="EMBL" id="MFC6768743.1"/>
    </source>
</evidence>